<feature type="transmembrane region" description="Helical" evidence="6">
    <location>
        <begin position="178"/>
        <end position="195"/>
    </location>
</feature>
<keyword evidence="5 6" id="KW-0472">Membrane</keyword>
<evidence type="ECO:0000256" key="5">
    <source>
        <dbReference type="ARBA" id="ARBA00023136"/>
    </source>
</evidence>
<dbReference type="GO" id="GO:0005886">
    <property type="term" value="C:plasma membrane"/>
    <property type="evidence" value="ECO:0007669"/>
    <property type="project" value="UniProtKB-SubCell"/>
</dbReference>
<protein>
    <recommendedName>
        <fullName evidence="9">YitT family protein</fullName>
    </recommendedName>
</protein>
<comment type="subcellular location">
    <subcellularLocation>
        <location evidence="1">Cell membrane</location>
        <topology evidence="1">Multi-pass membrane protein</topology>
    </subcellularLocation>
</comment>
<evidence type="ECO:0000256" key="4">
    <source>
        <dbReference type="ARBA" id="ARBA00022989"/>
    </source>
</evidence>
<dbReference type="OrthoDB" id="3296441at2"/>
<dbReference type="Pfam" id="PF02588">
    <property type="entry name" value="YitT_membrane"/>
    <property type="match status" value="1"/>
</dbReference>
<reference evidence="7 8" key="1">
    <citation type="submission" date="2017-03" db="EMBL/GenBank/DDBJ databases">
        <authorList>
            <person name="Afonso C.L."/>
            <person name="Miller P.J."/>
            <person name="Scott M.A."/>
            <person name="Spackman E."/>
            <person name="Goraichik I."/>
            <person name="Dimitrov K.M."/>
            <person name="Suarez D.L."/>
            <person name="Swayne D.E."/>
        </authorList>
    </citation>
    <scope>NUCLEOTIDE SEQUENCE [LARGE SCALE GENOMIC DNA]</scope>
    <source>
        <strain evidence="7 8">CECT 7971</strain>
    </source>
</reference>
<proteinExistence type="predicted"/>
<keyword evidence="3 6" id="KW-0812">Transmembrane</keyword>
<dbReference type="EMBL" id="FWFW01000007">
    <property type="protein sequence ID" value="SLN48481.1"/>
    <property type="molecule type" value="Genomic_DNA"/>
</dbReference>
<evidence type="ECO:0000256" key="3">
    <source>
        <dbReference type="ARBA" id="ARBA00022692"/>
    </source>
</evidence>
<dbReference type="RefSeq" id="WP_085849504.1">
    <property type="nucleotide sequence ID" value="NZ_FNZV01000007.1"/>
</dbReference>
<evidence type="ECO:0000313" key="8">
    <source>
        <dbReference type="Proteomes" id="UP000193307"/>
    </source>
</evidence>
<evidence type="ECO:0000256" key="6">
    <source>
        <dbReference type="SAM" id="Phobius"/>
    </source>
</evidence>
<dbReference type="PANTHER" id="PTHR33545:SF5">
    <property type="entry name" value="UPF0750 MEMBRANE PROTEIN YITT"/>
    <property type="match status" value="1"/>
</dbReference>
<accession>A0A1Y5SU96</accession>
<dbReference type="InterPro" id="IPR051461">
    <property type="entry name" value="UPF0750_membrane"/>
</dbReference>
<evidence type="ECO:0008006" key="9">
    <source>
        <dbReference type="Google" id="ProtNLM"/>
    </source>
</evidence>
<evidence type="ECO:0000256" key="2">
    <source>
        <dbReference type="ARBA" id="ARBA00022475"/>
    </source>
</evidence>
<keyword evidence="4 6" id="KW-1133">Transmembrane helix</keyword>
<feature type="transmembrane region" description="Helical" evidence="6">
    <location>
        <begin position="154"/>
        <end position="172"/>
    </location>
</feature>
<gene>
    <name evidence="7" type="ORF">PAM7971_02369</name>
</gene>
<organism evidence="7 8">
    <name type="scientific">Pacificibacter marinus</name>
    <dbReference type="NCBI Taxonomy" id="658057"/>
    <lineage>
        <taxon>Bacteria</taxon>
        <taxon>Pseudomonadati</taxon>
        <taxon>Pseudomonadota</taxon>
        <taxon>Alphaproteobacteria</taxon>
        <taxon>Rhodobacterales</taxon>
        <taxon>Roseobacteraceae</taxon>
        <taxon>Pacificibacter</taxon>
    </lineage>
</organism>
<dbReference type="AlphaFoldDB" id="A0A1Y5SU96"/>
<dbReference type="STRING" id="658057.SAMN04488032_10748"/>
<dbReference type="Proteomes" id="UP000193307">
    <property type="component" value="Unassembled WGS sequence"/>
</dbReference>
<dbReference type="InterPro" id="IPR003740">
    <property type="entry name" value="YitT"/>
</dbReference>
<feature type="transmembrane region" description="Helical" evidence="6">
    <location>
        <begin position="86"/>
        <end position="106"/>
    </location>
</feature>
<keyword evidence="8" id="KW-1185">Reference proteome</keyword>
<name>A0A1Y5SU96_9RHOB</name>
<evidence type="ECO:0000313" key="7">
    <source>
        <dbReference type="EMBL" id="SLN48481.1"/>
    </source>
</evidence>
<feature type="transmembrane region" description="Helical" evidence="6">
    <location>
        <begin position="20"/>
        <end position="41"/>
    </location>
</feature>
<feature type="transmembrane region" description="Helical" evidence="6">
    <location>
        <begin position="47"/>
        <end position="74"/>
    </location>
</feature>
<evidence type="ECO:0000256" key="1">
    <source>
        <dbReference type="ARBA" id="ARBA00004651"/>
    </source>
</evidence>
<keyword evidence="2" id="KW-1003">Cell membrane</keyword>
<dbReference type="PANTHER" id="PTHR33545">
    <property type="entry name" value="UPF0750 MEMBRANE PROTEIN YITT-RELATED"/>
    <property type="match status" value="1"/>
</dbReference>
<sequence>MSKSEKSPTKHTLFEDAQAFVYGTAICALALVMLKSLGLVTGQTAGLALLISYIIDAPFGWVFFAVNIPFYWFGYKRMGKKFMVKTFACVALISLFAEVFPMLISFDHLNPAFGAVMVGFMSASGLMAIIRHGGSLGGIGILALYVQDATQFKAGYVQLIFDACLFAVAAFFMPLPLVAYSLLGAAVVNMVIAINHRRDRYIAT</sequence>